<dbReference type="EMBL" id="JACCJB010000010">
    <property type="protein sequence ID" value="KAF6223736.1"/>
    <property type="molecule type" value="Genomic_DNA"/>
</dbReference>
<dbReference type="AlphaFoldDB" id="A0A8H6CI85"/>
<dbReference type="GO" id="GO:0005829">
    <property type="term" value="C:cytosol"/>
    <property type="evidence" value="ECO:0007669"/>
    <property type="project" value="TreeGrafter"/>
</dbReference>
<evidence type="ECO:0000313" key="2">
    <source>
        <dbReference type="EMBL" id="KAF6223736.1"/>
    </source>
</evidence>
<gene>
    <name evidence="2" type="ORF">HO133_000579</name>
</gene>
<dbReference type="PANTHER" id="PTHR46035:SF3">
    <property type="entry name" value="TRANSLOCATION PROTEIN SEC72"/>
    <property type="match status" value="1"/>
</dbReference>
<feature type="region of interest" description="Disordered" evidence="1">
    <location>
        <begin position="186"/>
        <end position="227"/>
    </location>
</feature>
<evidence type="ECO:0000313" key="3">
    <source>
        <dbReference type="Proteomes" id="UP000593566"/>
    </source>
</evidence>
<name>A0A8H6CI85_9LECA</name>
<dbReference type="RefSeq" id="XP_037152953.1">
    <property type="nucleotide sequence ID" value="XM_037291518.1"/>
</dbReference>
<dbReference type="Proteomes" id="UP000593566">
    <property type="component" value="Unassembled WGS sequence"/>
</dbReference>
<organism evidence="2 3">
    <name type="scientific">Letharia lupina</name>
    <dbReference type="NCBI Taxonomy" id="560253"/>
    <lineage>
        <taxon>Eukaryota</taxon>
        <taxon>Fungi</taxon>
        <taxon>Dikarya</taxon>
        <taxon>Ascomycota</taxon>
        <taxon>Pezizomycotina</taxon>
        <taxon>Lecanoromycetes</taxon>
        <taxon>OSLEUM clade</taxon>
        <taxon>Lecanoromycetidae</taxon>
        <taxon>Lecanorales</taxon>
        <taxon>Lecanorineae</taxon>
        <taxon>Parmeliaceae</taxon>
        <taxon>Letharia</taxon>
    </lineage>
</organism>
<accession>A0A8H6CI85</accession>
<evidence type="ECO:0000256" key="1">
    <source>
        <dbReference type="SAM" id="MobiDB-lite"/>
    </source>
</evidence>
<dbReference type="InterPro" id="IPR011990">
    <property type="entry name" value="TPR-like_helical_dom_sf"/>
</dbReference>
<sequence>MAMGKRGKSVKLDSSREAKSMALVYHPIHAANSLADLRVEGRDAAMENEEWMVRDTQAYDELSKLYHHAVDLQDALVALYAEWDAVGPKLRKWEDAQLGISANILFPLEWAMDDGEDRRRISAQSDLRSAQELLQPNQPFLTMDETFTLLPIQMDPASKSLSSPTRTLDPDLTALNALHRAILALPNQIPPPPTNVNPKRSAQVQKMRDQGNASLRTGKSSPPSAAQAQEAIKLYTYGIEMATGRPGWEPSALVKEEAGVLFANRAQAYMAARMWPEGAADAETSVELKRAGNGKAWWRRGRCLCEMGRWEEAGRWVRGGLEVEGNEQDLSGLAKEIAGHLDKSGI</sequence>
<protein>
    <submittedName>
        <fullName evidence="2">Uncharacterized protein</fullName>
    </submittedName>
</protein>
<dbReference type="SUPFAM" id="SSF48452">
    <property type="entry name" value="TPR-like"/>
    <property type="match status" value="1"/>
</dbReference>
<dbReference type="Gene3D" id="1.25.40.10">
    <property type="entry name" value="Tetratricopeptide repeat domain"/>
    <property type="match status" value="1"/>
</dbReference>
<dbReference type="GO" id="GO:0006457">
    <property type="term" value="P:protein folding"/>
    <property type="evidence" value="ECO:0007669"/>
    <property type="project" value="TreeGrafter"/>
</dbReference>
<reference evidence="2 3" key="1">
    <citation type="journal article" date="2020" name="Genomics">
        <title>Complete, high-quality genomes from long-read metagenomic sequencing of two wolf lichen thalli reveals enigmatic genome architecture.</title>
        <authorList>
            <person name="McKenzie S.K."/>
            <person name="Walston R.F."/>
            <person name="Allen J.L."/>
        </authorList>
    </citation>
    <scope>NUCLEOTIDE SEQUENCE [LARGE SCALE GENOMIC DNA]</scope>
    <source>
        <strain evidence="2">WasteWater1</strain>
    </source>
</reference>
<dbReference type="GO" id="GO:0051879">
    <property type="term" value="F:Hsp90 protein binding"/>
    <property type="evidence" value="ECO:0007669"/>
    <property type="project" value="TreeGrafter"/>
</dbReference>
<keyword evidence="3" id="KW-1185">Reference proteome</keyword>
<dbReference type="GO" id="GO:0030544">
    <property type="term" value="F:Hsp70 protein binding"/>
    <property type="evidence" value="ECO:0007669"/>
    <property type="project" value="TreeGrafter"/>
</dbReference>
<comment type="caution">
    <text evidence="2">The sequence shown here is derived from an EMBL/GenBank/DDBJ whole genome shotgun (WGS) entry which is preliminary data.</text>
</comment>
<dbReference type="GO" id="GO:0005634">
    <property type="term" value="C:nucleus"/>
    <property type="evidence" value="ECO:0007669"/>
    <property type="project" value="TreeGrafter"/>
</dbReference>
<dbReference type="GeneID" id="59328998"/>
<dbReference type="PANTHER" id="PTHR46035">
    <property type="entry name" value="TETRATRICOPEPTIDE REPEAT PROTEIN 4"/>
    <property type="match status" value="1"/>
</dbReference>
<proteinExistence type="predicted"/>